<dbReference type="EMBL" id="BQKV01000098">
    <property type="protein sequence ID" value="GJN65534.1"/>
    <property type="molecule type" value="Genomic_DNA"/>
</dbReference>
<reference evidence="9" key="1">
    <citation type="journal article" date="2022" name="Int. J. Syst. Evol. Microbiol.">
        <title>Genome-based, phenotypic and chemotaxonomic classification of Faecalibacterium strains: proposal of three novel species Faecalibacterium duncaniae sp. nov., Faecalibacterium hattorii sp. nov. and Faecalibacterium gallinarum sp. nov. .</title>
        <authorList>
            <person name="Sakamoto M."/>
            <person name="Sakurai N."/>
            <person name="Tanno H."/>
            <person name="Iino T."/>
            <person name="Ohkuma M."/>
            <person name="Endo A."/>
        </authorList>
    </citation>
    <scope>NUCLEOTIDE SEQUENCE</scope>
    <source>
        <strain evidence="9">JCM 17207</strain>
    </source>
</reference>
<feature type="domain" description="Polysaccharide chain length determinant N-terminal" evidence="8">
    <location>
        <begin position="25"/>
        <end position="115"/>
    </location>
</feature>
<sequence>METQMNAVLAADQARKVMIQDGEEDTIDLVELFYLFLEHIWKILLCVVLGGFLAFLYTFFLVTPMYKSTSKIYIVSASNDSLVSLADLQIGSQLTADYQALMTVRPLLEDVIKNLDLEYTPAELVEDVVTINNPSDTRILEITAVSDDPEEAAAIANELAQQAVIYLPRIMECDTPNIAETAVIPEKAYTPSYVRNILIGAFLVAAAYCGVLVVLFLMDDSLSTMEDIEKRYNVQVLAMIPESGKSGAKGYGYGYGYGYRNALQRQDRNSEKRKKVEQG</sequence>
<evidence type="ECO:0000256" key="2">
    <source>
        <dbReference type="ARBA" id="ARBA00006683"/>
    </source>
</evidence>
<dbReference type="InterPro" id="IPR003856">
    <property type="entry name" value="LPS_length_determ_N"/>
</dbReference>
<keyword evidence="3" id="KW-1003">Cell membrane</keyword>
<comment type="subcellular location">
    <subcellularLocation>
        <location evidence="1">Cell membrane</location>
        <topology evidence="1">Multi-pass membrane protein</topology>
    </subcellularLocation>
</comment>
<comment type="similarity">
    <text evidence="2">Belongs to the CpsC/CapA family.</text>
</comment>
<evidence type="ECO:0000313" key="10">
    <source>
        <dbReference type="Proteomes" id="UP001055185"/>
    </source>
</evidence>
<dbReference type="GO" id="GO:0005886">
    <property type="term" value="C:plasma membrane"/>
    <property type="evidence" value="ECO:0007669"/>
    <property type="project" value="UniProtKB-SubCell"/>
</dbReference>
<dbReference type="PANTHER" id="PTHR32309:SF13">
    <property type="entry name" value="FERRIC ENTEROBACTIN TRANSPORT PROTEIN FEPE"/>
    <property type="match status" value="1"/>
</dbReference>
<evidence type="ECO:0000256" key="7">
    <source>
        <dbReference type="SAM" id="Phobius"/>
    </source>
</evidence>
<evidence type="ECO:0000256" key="4">
    <source>
        <dbReference type="ARBA" id="ARBA00022692"/>
    </source>
</evidence>
<evidence type="ECO:0000256" key="1">
    <source>
        <dbReference type="ARBA" id="ARBA00004651"/>
    </source>
</evidence>
<dbReference type="Proteomes" id="UP001055185">
    <property type="component" value="Unassembled WGS sequence"/>
</dbReference>
<dbReference type="AlphaFoldDB" id="A0AA37MZ13"/>
<gene>
    <name evidence="9" type="ORF">JCM17207_21590</name>
</gene>
<keyword evidence="6 7" id="KW-0472">Membrane</keyword>
<evidence type="ECO:0000256" key="6">
    <source>
        <dbReference type="ARBA" id="ARBA00023136"/>
    </source>
</evidence>
<proteinExistence type="inferred from homology"/>
<keyword evidence="10" id="KW-1185">Reference proteome</keyword>
<feature type="transmembrane region" description="Helical" evidence="7">
    <location>
        <begin position="40"/>
        <end position="62"/>
    </location>
</feature>
<evidence type="ECO:0000256" key="3">
    <source>
        <dbReference type="ARBA" id="ARBA00022475"/>
    </source>
</evidence>
<dbReference type="InterPro" id="IPR050445">
    <property type="entry name" value="Bact_polysacc_biosynth/exp"/>
</dbReference>
<name>A0AA37MZ13_9FIRM</name>
<organism evidence="9 10">
    <name type="scientific">Faecalibacterium gallinarum</name>
    <dbReference type="NCBI Taxonomy" id="2903556"/>
    <lineage>
        <taxon>Bacteria</taxon>
        <taxon>Bacillati</taxon>
        <taxon>Bacillota</taxon>
        <taxon>Clostridia</taxon>
        <taxon>Eubacteriales</taxon>
        <taxon>Oscillospiraceae</taxon>
        <taxon>Faecalibacterium</taxon>
    </lineage>
</organism>
<evidence type="ECO:0000259" key="8">
    <source>
        <dbReference type="Pfam" id="PF02706"/>
    </source>
</evidence>
<dbReference type="PANTHER" id="PTHR32309">
    <property type="entry name" value="TYROSINE-PROTEIN KINASE"/>
    <property type="match status" value="1"/>
</dbReference>
<feature type="transmembrane region" description="Helical" evidence="7">
    <location>
        <begin position="197"/>
        <end position="218"/>
    </location>
</feature>
<comment type="caution">
    <text evidence="9">The sequence shown here is derived from an EMBL/GenBank/DDBJ whole genome shotgun (WGS) entry which is preliminary data.</text>
</comment>
<dbReference type="Pfam" id="PF02706">
    <property type="entry name" value="Wzz"/>
    <property type="match status" value="1"/>
</dbReference>
<keyword evidence="5 7" id="KW-1133">Transmembrane helix</keyword>
<accession>A0AA37MZ13</accession>
<protein>
    <recommendedName>
        <fullName evidence="8">Polysaccharide chain length determinant N-terminal domain-containing protein</fullName>
    </recommendedName>
</protein>
<evidence type="ECO:0000256" key="5">
    <source>
        <dbReference type="ARBA" id="ARBA00022989"/>
    </source>
</evidence>
<keyword evidence="4 7" id="KW-0812">Transmembrane</keyword>
<evidence type="ECO:0000313" key="9">
    <source>
        <dbReference type="EMBL" id="GJN65534.1"/>
    </source>
</evidence>
<dbReference type="GO" id="GO:0004713">
    <property type="term" value="F:protein tyrosine kinase activity"/>
    <property type="evidence" value="ECO:0007669"/>
    <property type="project" value="TreeGrafter"/>
</dbReference>